<dbReference type="GO" id="GO:0005737">
    <property type="term" value="C:cytoplasm"/>
    <property type="evidence" value="ECO:0007669"/>
    <property type="project" value="TreeGrafter"/>
</dbReference>
<feature type="domain" description="Rieske" evidence="6">
    <location>
        <begin position="409"/>
        <end position="504"/>
    </location>
</feature>
<keyword evidence="3" id="KW-0408">Iron</keyword>
<evidence type="ECO:0000256" key="2">
    <source>
        <dbReference type="ARBA" id="ARBA00022723"/>
    </source>
</evidence>
<evidence type="ECO:0000313" key="7">
    <source>
        <dbReference type="EMBL" id="SDR78864.1"/>
    </source>
</evidence>
<name>A0A1H1LW65_9MICO</name>
<dbReference type="PANTHER" id="PTHR13847">
    <property type="entry name" value="SARCOSINE DEHYDROGENASE-RELATED"/>
    <property type="match status" value="1"/>
</dbReference>
<feature type="region of interest" description="Disordered" evidence="5">
    <location>
        <begin position="409"/>
        <end position="428"/>
    </location>
</feature>
<dbReference type="GO" id="GO:0046872">
    <property type="term" value="F:metal ion binding"/>
    <property type="evidence" value="ECO:0007669"/>
    <property type="project" value="UniProtKB-KW"/>
</dbReference>
<organism evidence="7 8">
    <name type="scientific">Agrococcus carbonis</name>
    <dbReference type="NCBI Taxonomy" id="684552"/>
    <lineage>
        <taxon>Bacteria</taxon>
        <taxon>Bacillati</taxon>
        <taxon>Actinomycetota</taxon>
        <taxon>Actinomycetes</taxon>
        <taxon>Micrococcales</taxon>
        <taxon>Microbacteriaceae</taxon>
        <taxon>Agrococcus</taxon>
    </lineage>
</organism>
<dbReference type="Gene3D" id="3.50.50.60">
    <property type="entry name" value="FAD/NAD(P)-binding domain"/>
    <property type="match status" value="1"/>
</dbReference>
<protein>
    <submittedName>
        <fullName evidence="7">Glycine/D-amino acid oxidase</fullName>
    </submittedName>
</protein>
<dbReference type="InterPro" id="IPR006076">
    <property type="entry name" value="FAD-dep_OxRdtase"/>
</dbReference>
<keyword evidence="8" id="KW-1185">Reference proteome</keyword>
<dbReference type="Gene3D" id="3.30.9.10">
    <property type="entry name" value="D-Amino Acid Oxidase, subunit A, domain 2"/>
    <property type="match status" value="1"/>
</dbReference>
<dbReference type="InterPro" id="IPR036922">
    <property type="entry name" value="Rieske_2Fe-2S_sf"/>
</dbReference>
<proteinExistence type="predicted"/>
<dbReference type="Proteomes" id="UP000199649">
    <property type="component" value="Chromosome I"/>
</dbReference>
<reference evidence="8" key="1">
    <citation type="submission" date="2016-10" db="EMBL/GenBank/DDBJ databases">
        <authorList>
            <person name="Varghese N."/>
            <person name="Submissions S."/>
        </authorList>
    </citation>
    <scope>NUCLEOTIDE SEQUENCE [LARGE SCALE GENOMIC DNA]</scope>
    <source>
        <strain evidence="8">DSM 22965</strain>
    </source>
</reference>
<dbReference type="OrthoDB" id="9767869at2"/>
<evidence type="ECO:0000256" key="1">
    <source>
        <dbReference type="ARBA" id="ARBA00022714"/>
    </source>
</evidence>
<dbReference type="SUPFAM" id="SSF51905">
    <property type="entry name" value="FAD/NAD(P)-binding domain"/>
    <property type="match status" value="1"/>
</dbReference>
<evidence type="ECO:0000259" key="6">
    <source>
        <dbReference type="PROSITE" id="PS51296"/>
    </source>
</evidence>
<evidence type="ECO:0000256" key="4">
    <source>
        <dbReference type="ARBA" id="ARBA00023014"/>
    </source>
</evidence>
<accession>A0A1H1LW65</accession>
<dbReference type="InterPro" id="IPR036188">
    <property type="entry name" value="FAD/NAD-bd_sf"/>
</dbReference>
<keyword evidence="1" id="KW-0001">2Fe-2S</keyword>
<dbReference type="AlphaFoldDB" id="A0A1H1LW65"/>
<sequence>MTSLWQATAPTIGFDESSPRRPDAVVVGAGLTGLATAALLAEQGATVVVLEARVPGAVATGGTTAKLSLLQSDRLHRIRRLAGGAATQAFVDGSLAGQAWLLGLLERLGAPAEPRSAVSFASGDEGAASLERELEVARELGLPVREGGAEHLPFPTAAALELPDQAQLHPLATLAALAAHLRAHGGAIMHASVRHVRRAGSGVEVETDAGAWRAGSAVLATGAPVPARGTSVLLEAHRSYAAAYRVRSLTAEAAAVLPMALGVDAPTRSLRTATAADGTPLLIAGGVGHVVGRHRDPRQLVAELDRWVLRHWPDAARTHAWSAQDYRTPDRLPWIGARPGSRGRVLLATGFDKWGMTGGAMSALAIAGRLGGAEPDWARALRRRGTTPAAAGSLVGSLGAVAAAQARTARAALSPTPPPGEGQGSLGRRGARLVATSTVDGRTREVSAHCPHVGALVAWNAQERSWDCTAHGSRFAPDGTRLEGPAACPLRALPRSVDERAGGAGIQP</sequence>
<dbReference type="EMBL" id="LT629734">
    <property type="protein sequence ID" value="SDR78864.1"/>
    <property type="molecule type" value="Genomic_DNA"/>
</dbReference>
<dbReference type="GO" id="GO:0051537">
    <property type="term" value="F:2 iron, 2 sulfur cluster binding"/>
    <property type="evidence" value="ECO:0007669"/>
    <property type="project" value="UniProtKB-KW"/>
</dbReference>
<keyword evidence="2" id="KW-0479">Metal-binding</keyword>
<dbReference type="GO" id="GO:0016705">
    <property type="term" value="F:oxidoreductase activity, acting on paired donors, with incorporation or reduction of molecular oxygen"/>
    <property type="evidence" value="ECO:0007669"/>
    <property type="project" value="UniProtKB-ARBA"/>
</dbReference>
<evidence type="ECO:0000256" key="3">
    <source>
        <dbReference type="ARBA" id="ARBA00023004"/>
    </source>
</evidence>
<dbReference type="STRING" id="684552.SAMN04489719_0774"/>
<dbReference type="GO" id="GO:0004497">
    <property type="term" value="F:monooxygenase activity"/>
    <property type="evidence" value="ECO:0007669"/>
    <property type="project" value="UniProtKB-ARBA"/>
</dbReference>
<keyword evidence="4" id="KW-0411">Iron-sulfur</keyword>
<dbReference type="InterPro" id="IPR017941">
    <property type="entry name" value="Rieske_2Fe-2S"/>
</dbReference>
<dbReference type="PANTHER" id="PTHR13847:SF274">
    <property type="entry name" value="RIESKE 2FE-2S IRON-SULFUR PROTEIN YHFW-RELATED"/>
    <property type="match status" value="1"/>
</dbReference>
<gene>
    <name evidence="7" type="ORF">SAMN04489719_0774</name>
</gene>
<evidence type="ECO:0000313" key="8">
    <source>
        <dbReference type="Proteomes" id="UP000199649"/>
    </source>
</evidence>
<evidence type="ECO:0000256" key="5">
    <source>
        <dbReference type="SAM" id="MobiDB-lite"/>
    </source>
</evidence>
<dbReference type="Pfam" id="PF01266">
    <property type="entry name" value="DAO"/>
    <property type="match status" value="1"/>
</dbReference>
<dbReference type="RefSeq" id="WP_092665802.1">
    <property type="nucleotide sequence ID" value="NZ_LT629734.1"/>
</dbReference>
<dbReference type="Gene3D" id="2.102.10.10">
    <property type="entry name" value="Rieske [2Fe-2S] iron-sulphur domain"/>
    <property type="match status" value="1"/>
</dbReference>
<dbReference type="SUPFAM" id="SSF50022">
    <property type="entry name" value="ISP domain"/>
    <property type="match status" value="1"/>
</dbReference>
<dbReference type="PROSITE" id="PS51296">
    <property type="entry name" value="RIESKE"/>
    <property type="match status" value="1"/>
</dbReference>